<protein>
    <submittedName>
        <fullName evidence="2">Uncharacterized protein</fullName>
    </submittedName>
</protein>
<dbReference type="AlphaFoldDB" id="A0A2P5D2X9"/>
<evidence type="ECO:0000313" key="2">
    <source>
        <dbReference type="EMBL" id="PON67585.1"/>
    </source>
</evidence>
<gene>
    <name evidence="2" type="ORF">PanWU01x14_102220</name>
</gene>
<sequence>MSCSETITKNDFLLYPFGPLETTDHILMILPLAPLTCECRSCHSCVAKSDLYLAVTETEDTINLHLFPIIVCSILEEFGVTFEHLGANTNDQNTDLIELFSGMWLAKIDVLAAIANAGANGMVAEKGEDITQWKGVEIRAFEKAGEWCHARNYVVKQSTIVFDRTEMGDVGDSKFPIGGHGGNEKHEFGEGC</sequence>
<dbReference type="EMBL" id="JXTB01000070">
    <property type="protein sequence ID" value="PON67585.1"/>
    <property type="molecule type" value="Genomic_DNA"/>
</dbReference>
<evidence type="ECO:0000256" key="1">
    <source>
        <dbReference type="SAM" id="MobiDB-lite"/>
    </source>
</evidence>
<feature type="region of interest" description="Disordered" evidence="1">
    <location>
        <begin position="173"/>
        <end position="192"/>
    </location>
</feature>
<dbReference type="Proteomes" id="UP000237105">
    <property type="component" value="Unassembled WGS sequence"/>
</dbReference>
<organism evidence="2 3">
    <name type="scientific">Parasponia andersonii</name>
    <name type="common">Sponia andersonii</name>
    <dbReference type="NCBI Taxonomy" id="3476"/>
    <lineage>
        <taxon>Eukaryota</taxon>
        <taxon>Viridiplantae</taxon>
        <taxon>Streptophyta</taxon>
        <taxon>Embryophyta</taxon>
        <taxon>Tracheophyta</taxon>
        <taxon>Spermatophyta</taxon>
        <taxon>Magnoliopsida</taxon>
        <taxon>eudicotyledons</taxon>
        <taxon>Gunneridae</taxon>
        <taxon>Pentapetalae</taxon>
        <taxon>rosids</taxon>
        <taxon>fabids</taxon>
        <taxon>Rosales</taxon>
        <taxon>Cannabaceae</taxon>
        <taxon>Parasponia</taxon>
    </lineage>
</organism>
<proteinExistence type="predicted"/>
<feature type="compositionally biased region" description="Basic and acidic residues" evidence="1">
    <location>
        <begin position="182"/>
        <end position="192"/>
    </location>
</feature>
<keyword evidence="3" id="KW-1185">Reference proteome</keyword>
<accession>A0A2P5D2X9</accession>
<reference evidence="3" key="1">
    <citation type="submission" date="2016-06" db="EMBL/GenBank/DDBJ databases">
        <title>Parallel loss of symbiosis genes in relatives of nitrogen-fixing non-legume Parasponia.</title>
        <authorList>
            <person name="Van Velzen R."/>
            <person name="Holmer R."/>
            <person name="Bu F."/>
            <person name="Rutten L."/>
            <person name="Van Zeijl A."/>
            <person name="Liu W."/>
            <person name="Santuari L."/>
            <person name="Cao Q."/>
            <person name="Sharma T."/>
            <person name="Shen D."/>
            <person name="Roswanjaya Y."/>
            <person name="Wardhani T."/>
            <person name="Kalhor M.S."/>
            <person name="Jansen J."/>
            <person name="Van den Hoogen J."/>
            <person name="Gungor B."/>
            <person name="Hartog M."/>
            <person name="Hontelez J."/>
            <person name="Verver J."/>
            <person name="Yang W.-C."/>
            <person name="Schijlen E."/>
            <person name="Repin R."/>
            <person name="Schilthuizen M."/>
            <person name="Schranz E."/>
            <person name="Heidstra R."/>
            <person name="Miyata K."/>
            <person name="Fedorova E."/>
            <person name="Kohlen W."/>
            <person name="Bisseling T."/>
            <person name="Smit S."/>
            <person name="Geurts R."/>
        </authorList>
    </citation>
    <scope>NUCLEOTIDE SEQUENCE [LARGE SCALE GENOMIC DNA]</scope>
    <source>
        <strain evidence="3">cv. WU1-14</strain>
    </source>
</reference>
<evidence type="ECO:0000313" key="3">
    <source>
        <dbReference type="Proteomes" id="UP000237105"/>
    </source>
</evidence>
<name>A0A2P5D2X9_PARAD</name>
<comment type="caution">
    <text evidence="2">The sequence shown here is derived from an EMBL/GenBank/DDBJ whole genome shotgun (WGS) entry which is preliminary data.</text>
</comment>